<evidence type="ECO:0000313" key="3">
    <source>
        <dbReference type="Proteomes" id="UP000032749"/>
    </source>
</evidence>
<accession>R4YRK3</accession>
<dbReference type="Gene3D" id="3.40.50.1820">
    <property type="entry name" value="alpha/beta hydrolase"/>
    <property type="match status" value="1"/>
</dbReference>
<gene>
    <name evidence="2" type="ORF">OLEAN_C33640</name>
</gene>
<dbReference type="EMBL" id="FO203512">
    <property type="protein sequence ID" value="CCK77540.1"/>
    <property type="molecule type" value="Genomic_DNA"/>
</dbReference>
<keyword evidence="3" id="KW-1185">Reference proteome</keyword>
<dbReference type="SUPFAM" id="SSF53474">
    <property type="entry name" value="alpha/beta-Hydrolases"/>
    <property type="match status" value="1"/>
</dbReference>
<dbReference type="KEGG" id="oai:OLEAN_C33640"/>
<feature type="region of interest" description="Disordered" evidence="1">
    <location>
        <begin position="34"/>
        <end position="61"/>
    </location>
</feature>
<proteinExistence type="predicted"/>
<dbReference type="InterPro" id="IPR029058">
    <property type="entry name" value="AB_hydrolase_fold"/>
</dbReference>
<name>R4YRK3_OLEAN</name>
<sequence length="642" mass="71378">MFRTLFSRLMSVKKIGIGSLFIIQLVACGGSSSGTDAESSNAKSPNSETPITENVQPHDRYDAPKACGYNKTETVDLGDGVFDSGILDAEGRHLRYRYKLPDDYNANNEYAVSLYFHGNSDATQTEILGRSSLATENNPVQGQMIKIVLASPDTRSNGTTRQWDYAKDAELLDVLLHNDFSCQININPEKIFMRGGSQGACFLNSYLGSYGNNLEGGGVFSECGCSDSLNSDWIPSQKFKENFRVFVASTKDDFLHDSAITASQYYRNHARLDLFAANTEEAGQHCQSSADTRSRAWRFVTNSMTEEDKLAADVQPYPQSIKWNAVSQLPAETYNHYSTAFNISSQNELITAVYDSGNDRTTVYKTGSGDMQWSNQGSVPKEVISIHKKANQQWYVTVRNKIWNDERTGYTYNDAVFSGDSIDTLAAFDSRSATLWSGNSETVFRAENYQLYELNSDAGSGLSNWLQMDYYGRSGSSTQLSMSSDFAEKQHPFFYARNATLNQSAYSLFSENTFGDIEKLSLPAGVSSEAIGNLKGQRIDNSILLAGNAGTDTYHVYYSSNNAGNWAKLVMPDAVTQNRFSEVVLLPNQGVLALSGSKMFYSPNGRDWENWQNFLYGQNLLLTKEGRLLSMASRTLYQATFY</sequence>
<evidence type="ECO:0000256" key="1">
    <source>
        <dbReference type="SAM" id="MobiDB-lite"/>
    </source>
</evidence>
<feature type="compositionally biased region" description="Polar residues" evidence="1">
    <location>
        <begin position="34"/>
        <end position="55"/>
    </location>
</feature>
<dbReference type="Proteomes" id="UP000032749">
    <property type="component" value="Chromosome"/>
</dbReference>
<protein>
    <submittedName>
        <fullName evidence="2">Uncharacterized protein</fullName>
    </submittedName>
</protein>
<reference evidence="2 3" key="1">
    <citation type="journal article" date="2013" name="Nat. Commun.">
        <title>Genome sequence and functional genomic analysis of the oil-degrading bacterium Oleispira antarctica.</title>
        <authorList>
            <person name="Kube M."/>
            <person name="Chernikova T.N."/>
            <person name="Al-Ramahi Y."/>
            <person name="Beloqui A."/>
            <person name="Lopez-Cortez N."/>
            <person name="Guazzaroni M.E."/>
            <person name="Heipieper H.J."/>
            <person name="Klages S."/>
            <person name="Kotsyurbenko O.R."/>
            <person name="Langer I."/>
            <person name="Nechitaylo T.Y."/>
            <person name="Lunsdorf H."/>
            <person name="Fernandez M."/>
            <person name="Juarez S."/>
            <person name="Ciordia S."/>
            <person name="Singer A."/>
            <person name="Kagan O."/>
            <person name="Egorova O."/>
            <person name="Petit P.A."/>
            <person name="Stogios P."/>
            <person name="Kim Y."/>
            <person name="Tchigvintsev A."/>
            <person name="Flick R."/>
            <person name="Denaro R."/>
            <person name="Genovese M."/>
            <person name="Albar J.P."/>
            <person name="Reva O.N."/>
            <person name="Martinez-Gomariz M."/>
            <person name="Tran H."/>
            <person name="Ferrer M."/>
            <person name="Savchenko A."/>
            <person name="Yakunin A.F."/>
            <person name="Yakimov M.M."/>
            <person name="Golyshina O.V."/>
            <person name="Reinhardt R."/>
            <person name="Golyshin P.N."/>
        </authorList>
    </citation>
    <scope>NUCLEOTIDE SEQUENCE [LARGE SCALE GENOMIC DNA]</scope>
</reference>
<evidence type="ECO:0000313" key="2">
    <source>
        <dbReference type="EMBL" id="CCK77540.1"/>
    </source>
</evidence>
<organism evidence="2 3">
    <name type="scientific">Oleispira antarctica RB-8</name>
    <dbReference type="NCBI Taxonomy" id="698738"/>
    <lineage>
        <taxon>Bacteria</taxon>
        <taxon>Pseudomonadati</taxon>
        <taxon>Pseudomonadota</taxon>
        <taxon>Gammaproteobacteria</taxon>
        <taxon>Oceanospirillales</taxon>
        <taxon>Oceanospirillaceae</taxon>
        <taxon>Oleispira</taxon>
    </lineage>
</organism>
<dbReference type="AlphaFoldDB" id="R4YRK3"/>
<dbReference type="HOGENOM" id="CLU_426313_0_0_6"/>